<keyword evidence="3" id="KW-1185">Reference proteome</keyword>
<organism evidence="2 3">
    <name type="scientific">Ascodesmis nigricans</name>
    <dbReference type="NCBI Taxonomy" id="341454"/>
    <lineage>
        <taxon>Eukaryota</taxon>
        <taxon>Fungi</taxon>
        <taxon>Dikarya</taxon>
        <taxon>Ascomycota</taxon>
        <taxon>Pezizomycotina</taxon>
        <taxon>Pezizomycetes</taxon>
        <taxon>Pezizales</taxon>
        <taxon>Ascodesmidaceae</taxon>
        <taxon>Ascodesmis</taxon>
    </lineage>
</organism>
<gene>
    <name evidence="2" type="ORF">EX30DRAFT_375389</name>
</gene>
<dbReference type="AlphaFoldDB" id="A0A4S2MIN2"/>
<feature type="compositionally biased region" description="Acidic residues" evidence="1">
    <location>
        <begin position="61"/>
        <end position="72"/>
    </location>
</feature>
<evidence type="ECO:0000313" key="2">
    <source>
        <dbReference type="EMBL" id="TGZ76575.1"/>
    </source>
</evidence>
<dbReference type="Proteomes" id="UP000298138">
    <property type="component" value="Unassembled WGS sequence"/>
</dbReference>
<evidence type="ECO:0000313" key="3">
    <source>
        <dbReference type="Proteomes" id="UP000298138"/>
    </source>
</evidence>
<name>A0A4S2MIN2_9PEZI</name>
<feature type="compositionally biased region" description="Polar residues" evidence="1">
    <location>
        <begin position="40"/>
        <end position="50"/>
    </location>
</feature>
<reference evidence="2 3" key="1">
    <citation type="submission" date="2019-04" db="EMBL/GenBank/DDBJ databases">
        <title>Comparative genomics and transcriptomics to analyze fruiting body development in filamentous ascomycetes.</title>
        <authorList>
            <consortium name="DOE Joint Genome Institute"/>
            <person name="Lutkenhaus R."/>
            <person name="Traeger S."/>
            <person name="Breuer J."/>
            <person name="Kuo A."/>
            <person name="Lipzen A."/>
            <person name="Pangilinan J."/>
            <person name="Dilworth D."/>
            <person name="Sandor L."/>
            <person name="Poggeler S."/>
            <person name="Barry K."/>
            <person name="Grigoriev I.V."/>
            <person name="Nowrousian M."/>
        </authorList>
    </citation>
    <scope>NUCLEOTIDE SEQUENCE [LARGE SCALE GENOMIC DNA]</scope>
    <source>
        <strain evidence="2 3">CBS 389.68</strain>
    </source>
</reference>
<evidence type="ECO:0000256" key="1">
    <source>
        <dbReference type="SAM" id="MobiDB-lite"/>
    </source>
</evidence>
<proteinExistence type="predicted"/>
<feature type="region of interest" description="Disordered" evidence="1">
    <location>
        <begin position="27"/>
        <end position="112"/>
    </location>
</feature>
<accession>A0A4S2MIN2</accession>
<sequence length="112" mass="12575">MENLDNCPDLIEIFHADEKRKTAIAAKKKAAGKQWEMQKSAKNAEQAQPRRTTRRKPQWNEVDEIGETGEIDEIGKIDEIGETDETGETGETGEISETDETEETGETDANHE</sequence>
<dbReference type="InParanoid" id="A0A4S2MIN2"/>
<feature type="compositionally biased region" description="Acidic residues" evidence="1">
    <location>
        <begin position="94"/>
        <end position="106"/>
    </location>
</feature>
<protein>
    <submittedName>
        <fullName evidence="2">Uncharacterized protein</fullName>
    </submittedName>
</protein>
<dbReference type="EMBL" id="ML220173">
    <property type="protein sequence ID" value="TGZ76575.1"/>
    <property type="molecule type" value="Genomic_DNA"/>
</dbReference>